<sequence>MSDAAVRHEGMPPGPGGSAAFMTWRFLRDRYKHIPPIHEKYGDTFLIQLLPGPRNLVVFSDPADIKEIFAADPSQFHAGEGNAILKPVMGEHSLLLTDDMEHTRGRRLLMPAFTGPSMRAYQPLVEAIAKVEIDSWNDGDKLITLDRMNAITLDVILQVVFGVTDEERLSVLRPKVNKMVNIEAKMLLAWSYPKLFALPPWRGYFKNQQEVDKLLFAEIAERRAASDLDGRDDVLSRLLRVGDTEGEEPLSDIEMRDQLVTLLLAGHETTASALSWTLHELGRNPEIQAKALAAADNGDDAYLEACLKEGMRLHPIIDFVARTLQSDQVVGGWALPRGTTVTPSIMLSHSREENFADAHLYDPERFMVGKVPANTWIPFGGGVRRCIGAAFSLMEGTVVLREVLQRYSVEAPKVAPNKLRNITNVPGDKAPVKLTARVS</sequence>
<dbReference type="PANTHER" id="PTHR24291:SF50">
    <property type="entry name" value="BIFUNCTIONAL ALBAFLAVENONE MONOOXYGENASE_TERPENE SYNTHASE"/>
    <property type="match status" value="1"/>
</dbReference>
<dbReference type="PRINTS" id="PR00385">
    <property type="entry name" value="P450"/>
</dbReference>
<organism evidence="8 9">
    <name type="scientific">Aeromicrobium panaciterrae</name>
    <dbReference type="NCBI Taxonomy" id="363861"/>
    <lineage>
        <taxon>Bacteria</taxon>
        <taxon>Bacillati</taxon>
        <taxon>Actinomycetota</taxon>
        <taxon>Actinomycetes</taxon>
        <taxon>Propionibacteriales</taxon>
        <taxon>Nocardioidaceae</taxon>
        <taxon>Aeromicrobium</taxon>
    </lineage>
</organism>
<evidence type="ECO:0000256" key="7">
    <source>
        <dbReference type="RuleBase" id="RU000461"/>
    </source>
</evidence>
<reference evidence="8 9" key="1">
    <citation type="submission" date="2023-07" db="EMBL/GenBank/DDBJ databases">
        <title>Sorghum-associated microbial communities from plants grown in Nebraska, USA.</title>
        <authorList>
            <person name="Schachtman D."/>
        </authorList>
    </citation>
    <scope>NUCLEOTIDE SEQUENCE [LARGE SCALE GENOMIC DNA]</scope>
    <source>
        <strain evidence="8 9">BE248</strain>
    </source>
</reference>
<keyword evidence="3 7" id="KW-0479">Metal-binding</keyword>
<dbReference type="RefSeq" id="WP_309972173.1">
    <property type="nucleotide sequence ID" value="NZ_JAVDWH010000001.1"/>
</dbReference>
<dbReference type="InterPro" id="IPR001128">
    <property type="entry name" value="Cyt_P450"/>
</dbReference>
<evidence type="ECO:0000256" key="6">
    <source>
        <dbReference type="ARBA" id="ARBA00023033"/>
    </source>
</evidence>
<keyword evidence="9" id="KW-1185">Reference proteome</keyword>
<keyword evidence="6 7" id="KW-0503">Monooxygenase</keyword>
<dbReference type="Pfam" id="PF00067">
    <property type="entry name" value="p450"/>
    <property type="match status" value="1"/>
</dbReference>
<dbReference type="InterPro" id="IPR050196">
    <property type="entry name" value="Cytochrome_P450_Monoox"/>
</dbReference>
<keyword evidence="5 7" id="KW-0408">Iron</keyword>
<evidence type="ECO:0000313" key="9">
    <source>
        <dbReference type="Proteomes" id="UP001257739"/>
    </source>
</evidence>
<keyword evidence="2 7" id="KW-0349">Heme</keyword>
<dbReference type="InterPro" id="IPR036396">
    <property type="entry name" value="Cyt_P450_sf"/>
</dbReference>
<dbReference type="PROSITE" id="PS00086">
    <property type="entry name" value="CYTOCHROME_P450"/>
    <property type="match status" value="1"/>
</dbReference>
<proteinExistence type="inferred from homology"/>
<keyword evidence="4 7" id="KW-0560">Oxidoreductase</keyword>
<dbReference type="InterPro" id="IPR002401">
    <property type="entry name" value="Cyt_P450_E_grp-I"/>
</dbReference>
<evidence type="ECO:0000256" key="5">
    <source>
        <dbReference type="ARBA" id="ARBA00023004"/>
    </source>
</evidence>
<evidence type="ECO:0000256" key="3">
    <source>
        <dbReference type="ARBA" id="ARBA00022723"/>
    </source>
</evidence>
<comment type="caution">
    <text evidence="8">The sequence shown here is derived from an EMBL/GenBank/DDBJ whole genome shotgun (WGS) entry which is preliminary data.</text>
</comment>
<dbReference type="PRINTS" id="PR00463">
    <property type="entry name" value="EP450I"/>
</dbReference>
<protein>
    <submittedName>
        <fullName evidence="8">Cytochrome P450</fullName>
    </submittedName>
</protein>
<dbReference type="PANTHER" id="PTHR24291">
    <property type="entry name" value="CYTOCHROME P450 FAMILY 4"/>
    <property type="match status" value="1"/>
</dbReference>
<gene>
    <name evidence="8" type="ORF">J2X11_002793</name>
</gene>
<comment type="similarity">
    <text evidence="1 7">Belongs to the cytochrome P450 family.</text>
</comment>
<evidence type="ECO:0000313" key="8">
    <source>
        <dbReference type="EMBL" id="MDR7087954.1"/>
    </source>
</evidence>
<dbReference type="Gene3D" id="1.10.630.10">
    <property type="entry name" value="Cytochrome P450"/>
    <property type="match status" value="1"/>
</dbReference>
<evidence type="ECO:0000256" key="4">
    <source>
        <dbReference type="ARBA" id="ARBA00023002"/>
    </source>
</evidence>
<accession>A0ABU1US01</accession>
<dbReference type="EMBL" id="JAVDWH010000001">
    <property type="protein sequence ID" value="MDR7087954.1"/>
    <property type="molecule type" value="Genomic_DNA"/>
</dbReference>
<dbReference type="InterPro" id="IPR017972">
    <property type="entry name" value="Cyt_P450_CS"/>
</dbReference>
<dbReference type="CDD" id="cd11053">
    <property type="entry name" value="CYP110-like"/>
    <property type="match status" value="1"/>
</dbReference>
<evidence type="ECO:0000256" key="2">
    <source>
        <dbReference type="ARBA" id="ARBA00022617"/>
    </source>
</evidence>
<evidence type="ECO:0000256" key="1">
    <source>
        <dbReference type="ARBA" id="ARBA00010617"/>
    </source>
</evidence>
<dbReference type="Proteomes" id="UP001257739">
    <property type="component" value="Unassembled WGS sequence"/>
</dbReference>
<name>A0ABU1US01_9ACTN</name>
<dbReference type="SUPFAM" id="SSF48264">
    <property type="entry name" value="Cytochrome P450"/>
    <property type="match status" value="1"/>
</dbReference>